<dbReference type="Proteomes" id="UP000824166">
    <property type="component" value="Unassembled WGS sequence"/>
</dbReference>
<sequence>MSAAALALITSLLNVLAGRAQTQTVKESTKTANASIELAKTTSKDVAGSLKIATKALADNLVEIRSNTTAMSVKLDQITRELERKTGGSRI</sequence>
<accession>A0ABS6IDJ4</accession>
<keyword evidence="1" id="KW-0732">Signal</keyword>
<dbReference type="EMBL" id="JAHOPC010000014">
    <property type="protein sequence ID" value="MBU8868444.1"/>
    <property type="molecule type" value="Genomic_DNA"/>
</dbReference>
<evidence type="ECO:0000313" key="3">
    <source>
        <dbReference type="Proteomes" id="UP000824166"/>
    </source>
</evidence>
<dbReference type="RefSeq" id="WP_216926561.1">
    <property type="nucleotide sequence ID" value="NZ_JAHOPC010000014.1"/>
</dbReference>
<comment type="caution">
    <text evidence="2">The sequence shown here is derived from an EMBL/GenBank/DDBJ whole genome shotgun (WGS) entry which is preliminary data.</text>
</comment>
<feature type="signal peptide" evidence="1">
    <location>
        <begin position="1"/>
        <end position="17"/>
    </location>
</feature>
<feature type="chain" id="PRO_5046268267" evidence="1">
    <location>
        <begin position="18"/>
        <end position="91"/>
    </location>
</feature>
<evidence type="ECO:0000256" key="1">
    <source>
        <dbReference type="SAM" id="SignalP"/>
    </source>
</evidence>
<name>A0ABS6IDJ4_9MICC</name>
<keyword evidence="3" id="KW-1185">Reference proteome</keyword>
<organism evidence="2 3">
    <name type="scientific">Paenarthrobacter aromaticivorans</name>
    <dbReference type="NCBI Taxonomy" id="2849150"/>
    <lineage>
        <taxon>Bacteria</taxon>
        <taxon>Bacillati</taxon>
        <taxon>Actinomycetota</taxon>
        <taxon>Actinomycetes</taxon>
        <taxon>Micrococcales</taxon>
        <taxon>Micrococcaceae</taxon>
        <taxon>Paenarthrobacter</taxon>
    </lineage>
</organism>
<gene>
    <name evidence="2" type="ORF">KSW38_19300</name>
</gene>
<protein>
    <submittedName>
        <fullName evidence="2">Uncharacterized protein</fullName>
    </submittedName>
</protein>
<evidence type="ECO:0000313" key="2">
    <source>
        <dbReference type="EMBL" id="MBU8868444.1"/>
    </source>
</evidence>
<proteinExistence type="predicted"/>
<reference evidence="2 3" key="1">
    <citation type="submission" date="2021-06" db="EMBL/GenBank/DDBJ databases">
        <authorList>
            <person name="Jeong J.W."/>
        </authorList>
    </citation>
    <scope>NUCLEOTIDE SEQUENCE [LARGE SCALE GENOMIC DNA]</scope>
    <source>
        <strain evidence="2 3">MMS21-TAE1-1</strain>
    </source>
</reference>